<evidence type="ECO:0000313" key="2">
    <source>
        <dbReference type="EMBL" id="OUN04087.1"/>
    </source>
</evidence>
<feature type="transmembrane region" description="Helical" evidence="1">
    <location>
        <begin position="39"/>
        <end position="58"/>
    </location>
</feature>
<proteinExistence type="predicted"/>
<protein>
    <submittedName>
        <fullName evidence="2">Uncharacterized protein</fullName>
    </submittedName>
</protein>
<sequence length="63" mass="7574">MKQTQKYARRAVLYISIALFILYFVLTSVPEFDTEENKIYFKIFYIVPFVLLVIYSILKNETK</sequence>
<comment type="caution">
    <text evidence="2">The sequence shown here is derived from an EMBL/GenBank/DDBJ whole genome shotgun (WGS) entry which is preliminary data.</text>
</comment>
<keyword evidence="1" id="KW-1133">Transmembrane helix</keyword>
<dbReference type="AlphaFoldDB" id="A0A1Y3R0C5"/>
<evidence type="ECO:0000256" key="1">
    <source>
        <dbReference type="SAM" id="Phobius"/>
    </source>
</evidence>
<keyword evidence="1" id="KW-0812">Transmembrane</keyword>
<gene>
    <name evidence="2" type="ORF">B5G41_06415</name>
</gene>
<accession>A0A1Y3R0C5</accession>
<dbReference type="Proteomes" id="UP000195772">
    <property type="component" value="Unassembled WGS sequence"/>
</dbReference>
<keyword evidence="1" id="KW-0472">Membrane</keyword>
<evidence type="ECO:0000313" key="3">
    <source>
        <dbReference type="Proteomes" id="UP000195772"/>
    </source>
</evidence>
<name>A0A1Y3R0C5_9BACT</name>
<reference evidence="3" key="1">
    <citation type="submission" date="2017-04" db="EMBL/GenBank/DDBJ databases">
        <title>Function of individual gut microbiota members based on whole genome sequencing of pure cultures obtained from chicken caecum.</title>
        <authorList>
            <person name="Medvecky M."/>
            <person name="Cejkova D."/>
            <person name="Polansky O."/>
            <person name="Karasova D."/>
            <person name="Kubasova T."/>
            <person name="Cizek A."/>
            <person name="Rychlik I."/>
        </authorList>
    </citation>
    <scope>NUCLEOTIDE SEQUENCE [LARGE SCALE GENOMIC DNA]</scope>
    <source>
        <strain evidence="3">An90</strain>
    </source>
</reference>
<feature type="transmembrane region" description="Helical" evidence="1">
    <location>
        <begin position="7"/>
        <end position="27"/>
    </location>
</feature>
<dbReference type="EMBL" id="NFHB01000003">
    <property type="protein sequence ID" value="OUN04087.1"/>
    <property type="molecule type" value="Genomic_DNA"/>
</dbReference>
<organism evidence="2 3">
    <name type="scientific">Alistipes onderdonkii</name>
    <dbReference type="NCBI Taxonomy" id="328813"/>
    <lineage>
        <taxon>Bacteria</taxon>
        <taxon>Pseudomonadati</taxon>
        <taxon>Bacteroidota</taxon>
        <taxon>Bacteroidia</taxon>
        <taxon>Bacteroidales</taxon>
        <taxon>Rikenellaceae</taxon>
        <taxon>Alistipes</taxon>
    </lineage>
</organism>